<evidence type="ECO:0000313" key="6">
    <source>
        <dbReference type="EMBL" id="AWV97024.1"/>
    </source>
</evidence>
<keyword evidence="2" id="KW-0704">Schiff base</keyword>
<dbReference type="PROSITE" id="PS00666">
    <property type="entry name" value="DHDPS_2"/>
    <property type="match status" value="1"/>
</dbReference>
<dbReference type="GO" id="GO:0005829">
    <property type="term" value="C:cytosol"/>
    <property type="evidence" value="ECO:0007669"/>
    <property type="project" value="TreeGrafter"/>
</dbReference>
<keyword evidence="7" id="KW-1185">Reference proteome</keyword>
<dbReference type="PRINTS" id="PR00146">
    <property type="entry name" value="DHPICSNTHASE"/>
</dbReference>
<dbReference type="OrthoDB" id="9782828at2"/>
<reference evidence="6 7" key="1">
    <citation type="submission" date="2018-05" db="EMBL/GenBank/DDBJ databases">
        <title>Complete genome sequence of Arcticibacterium luteifluviistationis SM1504T, a cytophagaceae bacterium isolated from Arctic surface seawater.</title>
        <authorList>
            <person name="Li Y."/>
            <person name="Qin Q.-L."/>
        </authorList>
    </citation>
    <scope>NUCLEOTIDE SEQUENCE [LARGE SCALE GENOMIC DNA]</scope>
    <source>
        <strain evidence="6 7">SM1504</strain>
    </source>
</reference>
<dbReference type="EMBL" id="CP029480">
    <property type="protein sequence ID" value="AWV97024.1"/>
    <property type="molecule type" value="Genomic_DNA"/>
</dbReference>
<dbReference type="RefSeq" id="WP_111370126.1">
    <property type="nucleotide sequence ID" value="NZ_CP029480.1"/>
</dbReference>
<evidence type="ECO:0000256" key="4">
    <source>
        <dbReference type="PIRSR" id="PIRSR001365-1"/>
    </source>
</evidence>
<evidence type="ECO:0000256" key="3">
    <source>
        <dbReference type="PIRNR" id="PIRNR001365"/>
    </source>
</evidence>
<dbReference type="PANTHER" id="PTHR42849:SF1">
    <property type="entry name" value="N-ACETYLNEURAMINATE LYASE"/>
    <property type="match status" value="1"/>
</dbReference>
<comment type="similarity">
    <text evidence="3">Belongs to the DapA family.</text>
</comment>
<dbReference type="CDD" id="cd00408">
    <property type="entry name" value="DHDPS-like"/>
    <property type="match status" value="1"/>
</dbReference>
<keyword evidence="1 3" id="KW-0456">Lyase</keyword>
<dbReference type="SMART" id="SM01130">
    <property type="entry name" value="DHDPS"/>
    <property type="match status" value="1"/>
</dbReference>
<dbReference type="SUPFAM" id="SSF51569">
    <property type="entry name" value="Aldolase"/>
    <property type="match status" value="1"/>
</dbReference>
<dbReference type="KEGG" id="als:DJ013_02060"/>
<dbReference type="GO" id="GO:0008747">
    <property type="term" value="F:N-acetylneuraminate lyase activity"/>
    <property type="evidence" value="ECO:0007669"/>
    <property type="project" value="TreeGrafter"/>
</dbReference>
<dbReference type="InterPro" id="IPR013785">
    <property type="entry name" value="Aldolase_TIM"/>
</dbReference>
<dbReference type="PANTHER" id="PTHR42849">
    <property type="entry name" value="N-ACETYLNEURAMINATE LYASE"/>
    <property type="match status" value="1"/>
</dbReference>
<dbReference type="AlphaFoldDB" id="A0A2Z4G778"/>
<dbReference type="InterPro" id="IPR020625">
    <property type="entry name" value="Schiff_base-form_aldolases_AS"/>
</dbReference>
<evidence type="ECO:0000313" key="7">
    <source>
        <dbReference type="Proteomes" id="UP000249873"/>
    </source>
</evidence>
<dbReference type="Pfam" id="PF00701">
    <property type="entry name" value="DHDPS"/>
    <property type="match status" value="1"/>
</dbReference>
<dbReference type="PIRSF" id="PIRSF001365">
    <property type="entry name" value="DHDPS"/>
    <property type="match status" value="1"/>
</dbReference>
<feature type="binding site" evidence="5">
    <location>
        <position position="211"/>
    </location>
    <ligand>
        <name>pyruvate</name>
        <dbReference type="ChEBI" id="CHEBI:15361"/>
    </ligand>
</feature>
<evidence type="ECO:0000256" key="1">
    <source>
        <dbReference type="ARBA" id="ARBA00023239"/>
    </source>
</evidence>
<name>A0A2Z4G778_9BACT</name>
<sequence>MSDKLNSELSGIITPLVTPLKSDFSLDEEALAKIINHAIDGGVHAIFPLGTTGEFASFSLNFQLDLIKKVSKVVNGRVAVLISITSSCLDDSFKLAEMATTCHADAVVATLPFYFTLNQDEIVSYFQRIADGVKLPLYMYNMPGMTKIHIAPETVNILAKHPNIIGLKDSSGDMNYFKAVSELVDEPGFSLYVGPEEELAEALRLGAKGGVNGGSNIFPEFYVELFNAFEKGDLAQVEELQTKIKAFSAAVYNLTDNPNSYLQGLKAAMSVKGLCEPTLAPPLKSLGSADMERLRIVLNDWT</sequence>
<dbReference type="Proteomes" id="UP000249873">
    <property type="component" value="Chromosome"/>
</dbReference>
<dbReference type="GO" id="GO:0019262">
    <property type="term" value="P:N-acetylneuraminate catabolic process"/>
    <property type="evidence" value="ECO:0007669"/>
    <property type="project" value="TreeGrafter"/>
</dbReference>
<feature type="active site" description="Proton donor/acceptor" evidence="4">
    <location>
        <position position="140"/>
    </location>
</feature>
<feature type="active site" description="Schiff-base intermediate with substrate" evidence="4">
    <location>
        <position position="168"/>
    </location>
</feature>
<dbReference type="InterPro" id="IPR002220">
    <property type="entry name" value="DapA-like"/>
</dbReference>
<protein>
    <submittedName>
        <fullName evidence="6">Dihydrodipicolinate synthase family protein</fullName>
    </submittedName>
</protein>
<gene>
    <name evidence="6" type="ORF">DJ013_02060</name>
</gene>
<dbReference type="Gene3D" id="3.20.20.70">
    <property type="entry name" value="Aldolase class I"/>
    <property type="match status" value="1"/>
</dbReference>
<feature type="binding site" evidence="5">
    <location>
        <position position="52"/>
    </location>
    <ligand>
        <name>pyruvate</name>
        <dbReference type="ChEBI" id="CHEBI:15361"/>
    </ligand>
</feature>
<organism evidence="6 7">
    <name type="scientific">Arcticibacterium luteifluviistationis</name>
    <dbReference type="NCBI Taxonomy" id="1784714"/>
    <lineage>
        <taxon>Bacteria</taxon>
        <taxon>Pseudomonadati</taxon>
        <taxon>Bacteroidota</taxon>
        <taxon>Cytophagia</taxon>
        <taxon>Cytophagales</taxon>
        <taxon>Leadbetterellaceae</taxon>
        <taxon>Arcticibacterium</taxon>
    </lineage>
</organism>
<accession>A0A2Z4G778</accession>
<proteinExistence type="inferred from homology"/>
<evidence type="ECO:0000256" key="2">
    <source>
        <dbReference type="ARBA" id="ARBA00023270"/>
    </source>
</evidence>
<evidence type="ECO:0000256" key="5">
    <source>
        <dbReference type="PIRSR" id="PIRSR001365-2"/>
    </source>
</evidence>